<organism evidence="5 6">
    <name type="scientific">Hypocrea virens (strain Gv29-8 / FGSC 10586)</name>
    <name type="common">Gliocladium virens</name>
    <name type="synonym">Trichoderma virens</name>
    <dbReference type="NCBI Taxonomy" id="413071"/>
    <lineage>
        <taxon>Eukaryota</taxon>
        <taxon>Fungi</taxon>
        <taxon>Dikarya</taxon>
        <taxon>Ascomycota</taxon>
        <taxon>Pezizomycotina</taxon>
        <taxon>Sordariomycetes</taxon>
        <taxon>Hypocreomycetidae</taxon>
        <taxon>Hypocreales</taxon>
        <taxon>Hypocreaceae</taxon>
        <taxon>Trichoderma</taxon>
    </lineage>
</organism>
<evidence type="ECO:0000256" key="2">
    <source>
        <dbReference type="ARBA" id="ARBA00022737"/>
    </source>
</evidence>
<dbReference type="SUPFAM" id="SSF52540">
    <property type="entry name" value="P-loop containing nucleoside triphosphate hydrolases"/>
    <property type="match status" value="1"/>
</dbReference>
<gene>
    <name evidence="5" type="ORF">TRIVIDRAFT_203408</name>
</gene>
<evidence type="ECO:0000313" key="6">
    <source>
        <dbReference type="Proteomes" id="UP000007115"/>
    </source>
</evidence>
<dbReference type="InterPro" id="IPR001680">
    <property type="entry name" value="WD40_rpt"/>
</dbReference>
<dbReference type="RefSeq" id="XP_013954032.1">
    <property type="nucleotide sequence ID" value="XM_014098557.1"/>
</dbReference>
<dbReference type="OMA" id="DKCWITW"/>
<dbReference type="InterPro" id="IPR024977">
    <property type="entry name" value="Apc4-like_WD40_dom"/>
</dbReference>
<dbReference type="InterPro" id="IPR007111">
    <property type="entry name" value="NACHT_NTPase"/>
</dbReference>
<dbReference type="OrthoDB" id="4896421at2759"/>
<evidence type="ECO:0000313" key="5">
    <source>
        <dbReference type="EMBL" id="EHK19835.1"/>
    </source>
</evidence>
<feature type="repeat" description="WD" evidence="3">
    <location>
        <begin position="517"/>
        <end position="556"/>
    </location>
</feature>
<evidence type="ECO:0000259" key="4">
    <source>
        <dbReference type="PROSITE" id="PS50837"/>
    </source>
</evidence>
<protein>
    <recommendedName>
        <fullName evidence="4">NACHT domain-containing protein</fullName>
    </recommendedName>
</protein>
<evidence type="ECO:0000256" key="1">
    <source>
        <dbReference type="ARBA" id="ARBA00022574"/>
    </source>
</evidence>
<dbReference type="HOGENOM" id="CLU_000288_6_16_1"/>
<dbReference type="AlphaFoldDB" id="G9N0F3"/>
<dbReference type="InterPro" id="IPR027417">
    <property type="entry name" value="P-loop_NTPase"/>
</dbReference>
<dbReference type="Pfam" id="PF24883">
    <property type="entry name" value="NPHP3_N"/>
    <property type="match status" value="1"/>
</dbReference>
<dbReference type="PROSITE" id="PS50082">
    <property type="entry name" value="WD_REPEATS_2"/>
    <property type="match status" value="5"/>
</dbReference>
<feature type="repeat" description="WD" evidence="3">
    <location>
        <begin position="776"/>
        <end position="808"/>
    </location>
</feature>
<dbReference type="InterPro" id="IPR056884">
    <property type="entry name" value="NPHP3-like_N"/>
</dbReference>
<feature type="repeat" description="WD" evidence="3">
    <location>
        <begin position="863"/>
        <end position="903"/>
    </location>
</feature>
<dbReference type="STRING" id="413071.G9N0F3"/>
<dbReference type="CDD" id="cd00200">
    <property type="entry name" value="WD40"/>
    <property type="match status" value="2"/>
</dbReference>
<dbReference type="InParanoid" id="G9N0F3"/>
<dbReference type="eggNOG" id="KOG0266">
    <property type="taxonomic scope" value="Eukaryota"/>
</dbReference>
<dbReference type="PROSITE" id="PS00678">
    <property type="entry name" value="WD_REPEATS_1"/>
    <property type="match status" value="3"/>
</dbReference>
<dbReference type="Gene3D" id="3.40.50.300">
    <property type="entry name" value="P-loop containing nucleotide triphosphate hydrolases"/>
    <property type="match status" value="1"/>
</dbReference>
<dbReference type="GeneID" id="25790237"/>
<dbReference type="EMBL" id="ABDF02000082">
    <property type="protein sequence ID" value="EHK19835.1"/>
    <property type="molecule type" value="Genomic_DNA"/>
</dbReference>
<dbReference type="PANTHER" id="PTHR19848">
    <property type="entry name" value="WD40 REPEAT PROTEIN"/>
    <property type="match status" value="1"/>
</dbReference>
<feature type="domain" description="NACHT" evidence="4">
    <location>
        <begin position="91"/>
        <end position="227"/>
    </location>
</feature>
<dbReference type="Pfam" id="PF12894">
    <property type="entry name" value="ANAPC4_WD40"/>
    <property type="match status" value="1"/>
</dbReference>
<dbReference type="SMART" id="SM00320">
    <property type="entry name" value="WD40"/>
    <property type="match status" value="11"/>
</dbReference>
<dbReference type="Pfam" id="PF00400">
    <property type="entry name" value="WD40"/>
    <property type="match status" value="9"/>
</dbReference>
<dbReference type="Proteomes" id="UP000007115">
    <property type="component" value="Unassembled WGS sequence"/>
</dbReference>
<proteinExistence type="predicted"/>
<dbReference type="SUPFAM" id="SSF50978">
    <property type="entry name" value="WD40 repeat-like"/>
    <property type="match status" value="2"/>
</dbReference>
<keyword evidence="1 3" id="KW-0853">WD repeat</keyword>
<dbReference type="PROSITE" id="PS50294">
    <property type="entry name" value="WD_REPEATS_REGION"/>
    <property type="match status" value="1"/>
</dbReference>
<dbReference type="eggNOG" id="KOG4155">
    <property type="taxonomic scope" value="Eukaryota"/>
</dbReference>
<dbReference type="PANTHER" id="PTHR19848:SF8">
    <property type="entry name" value="F-BOX AND WD REPEAT DOMAIN CONTAINING 7"/>
    <property type="match status" value="1"/>
</dbReference>
<accession>G9N0F3</accession>
<dbReference type="InterPro" id="IPR019775">
    <property type="entry name" value="WD40_repeat_CS"/>
</dbReference>
<keyword evidence="6" id="KW-1185">Reference proteome</keyword>
<sequence length="1128" mass="124270">MDLAATYSREITGNHFGNNTTIHQGDVHYHSSTDKTRENEDLKCLTDLRTTDPRDDKTRIEATKGGLFKDSYRWILDHSDFQKWRDEERSRLLWIKGDPGKGKTMLLCGIVNELSPQTRLQGRKANTLLSYFFYQAADERINSATAVLRGLIYLIVKQQPLLVSHIQEKYKDGREIFSNILEDASLERTYIIIDALDECVTDLPKLLDFISTKSVLFSRVKWIVSSRNWPDIEDGLDSTTQQMRLCLELNEKSISAAVDAYIKHQVEWLAQKKKYNAITKDAVHHHLSSNSNNTFLWVALILATVLLVYRPITLAELSSLVESPDDDPADAELIHKAIGFCGSFLTVKDSRVYVIHQSAKDYLSSKAVPTIFPSGSANVHGIIFSQSLQAMSATLRRNIYNLYSPGLPINDIKAPDPDPLTAVRQSQDQVDHKYQTVFLFLQKYFLYWLEALGLMGHIEDGVLSITRLENLLRVYTSALIFSPLNSLIRKIFEEEDLQWLKLKPTVEYNWSPYLQTLGGHEDSVNSVAFSADGRYLASGSRGIKIWDATMGKERQTLKGPWVRSVAFSPNGRYLASVSDGITIWDVTTGKEQQTLKGSTTVKSVAFLADSRYLALGLSNGGITIWDTITGKERQILKGSTTVELMAFSSNGRYLASVSDSIIIWDVTIGKKRQTLKGSTTVKSVAFSPDGCYLALGLWNGSTIIWDATTGKEQQILKSSGPAGPVAFSADGRYLASVSGGMKMLDTTIKIWDAITGKERQTLTIRDAMTGKEQQALGGSNCWVMSVAFSAGGRYLASGLSNGGIKIWDATIKISDAITGKERQTFKGSSPVRSVAFSPDGRYLASASDDITIWDATTGKEQQTLKGSSSVGSVAFSPDGHLASGLWNGGITIWDVTTGKERQTLKGSGTVESVAFSPDGRYLALLLPGSTGPSITIWDATTGKERQRLRDSSPVSPVAFSADGRYLASGLWNGGIIIWDATTGKVLQTLKVGTTIHTISFDDTASYLHTEIGPIKLGIEHRTEAQVLSPDSNPAQGQDQRRLIANDAEKANHVSYGLSADKCWITWNGHNLLWLPPEYQPSTSAIWPCAPSSSPQVPLTDVAMALGSGLGRVVYLACDTHFKFQSLLY</sequence>
<feature type="repeat" description="WD" evidence="3">
    <location>
        <begin position="681"/>
        <end position="715"/>
    </location>
</feature>
<reference evidence="5 6" key="1">
    <citation type="journal article" date="2011" name="Genome Biol.">
        <title>Comparative genome sequence analysis underscores mycoparasitism as the ancestral life style of Trichoderma.</title>
        <authorList>
            <person name="Kubicek C.P."/>
            <person name="Herrera-Estrella A."/>
            <person name="Seidl-Seiboth V."/>
            <person name="Martinez D.A."/>
            <person name="Druzhinina I.S."/>
            <person name="Thon M."/>
            <person name="Zeilinger S."/>
            <person name="Casas-Flores S."/>
            <person name="Horwitz B.A."/>
            <person name="Mukherjee P.K."/>
            <person name="Mukherjee M."/>
            <person name="Kredics L."/>
            <person name="Alcaraz L.D."/>
            <person name="Aerts A."/>
            <person name="Antal Z."/>
            <person name="Atanasova L."/>
            <person name="Cervantes-Badillo M.G."/>
            <person name="Challacombe J."/>
            <person name="Chertkov O."/>
            <person name="McCluskey K."/>
            <person name="Coulpier F."/>
            <person name="Deshpande N."/>
            <person name="von Doehren H."/>
            <person name="Ebbole D.J."/>
            <person name="Esquivel-Naranjo E.U."/>
            <person name="Fekete E."/>
            <person name="Flipphi M."/>
            <person name="Glaser F."/>
            <person name="Gomez-Rodriguez E.Y."/>
            <person name="Gruber S."/>
            <person name="Han C."/>
            <person name="Henrissat B."/>
            <person name="Hermosa R."/>
            <person name="Hernandez-Onate M."/>
            <person name="Karaffa L."/>
            <person name="Kosti I."/>
            <person name="Le Crom S."/>
            <person name="Lindquist E."/>
            <person name="Lucas S."/>
            <person name="Luebeck M."/>
            <person name="Luebeck P.S."/>
            <person name="Margeot A."/>
            <person name="Metz B."/>
            <person name="Misra M."/>
            <person name="Nevalainen H."/>
            <person name="Omann M."/>
            <person name="Packer N."/>
            <person name="Perrone G."/>
            <person name="Uresti-Rivera E.E."/>
            <person name="Salamov A."/>
            <person name="Schmoll M."/>
            <person name="Seiboth B."/>
            <person name="Shapiro H."/>
            <person name="Sukno S."/>
            <person name="Tamayo-Ramos J.A."/>
            <person name="Tisch D."/>
            <person name="Wiest A."/>
            <person name="Wilkinson H.H."/>
            <person name="Zhang M."/>
            <person name="Coutinho P.M."/>
            <person name="Kenerley C.M."/>
            <person name="Monte E."/>
            <person name="Baker S.E."/>
            <person name="Grigoriev I.V."/>
        </authorList>
    </citation>
    <scope>NUCLEOTIDE SEQUENCE [LARGE SCALE GENOMIC DNA]</scope>
    <source>
        <strain evidence="6">Gv29-8 / FGSC 10586</strain>
    </source>
</reference>
<dbReference type="InterPro" id="IPR036322">
    <property type="entry name" value="WD40_repeat_dom_sf"/>
</dbReference>
<dbReference type="VEuPathDB" id="FungiDB:TRIVIDRAFT_203408"/>
<name>G9N0F3_HYPVG</name>
<comment type="caution">
    <text evidence="5">The sequence shown here is derived from an EMBL/GenBank/DDBJ whole genome shotgun (WGS) entry which is preliminary data.</text>
</comment>
<dbReference type="InterPro" id="IPR015943">
    <property type="entry name" value="WD40/YVTN_repeat-like_dom_sf"/>
</dbReference>
<keyword evidence="2" id="KW-0677">Repeat</keyword>
<feature type="repeat" description="WD" evidence="3">
    <location>
        <begin position="947"/>
        <end position="988"/>
    </location>
</feature>
<dbReference type="Gene3D" id="2.130.10.10">
    <property type="entry name" value="YVTN repeat-like/Quinoprotein amine dehydrogenase"/>
    <property type="match status" value="5"/>
</dbReference>
<dbReference type="PROSITE" id="PS50837">
    <property type="entry name" value="NACHT"/>
    <property type="match status" value="1"/>
</dbReference>
<evidence type="ECO:0000256" key="3">
    <source>
        <dbReference type="PROSITE-ProRule" id="PRU00221"/>
    </source>
</evidence>